<dbReference type="AlphaFoldDB" id="A0A163J3J7"/>
<feature type="binding site" evidence="4">
    <location>
        <begin position="78"/>
        <end position="86"/>
    </location>
    <ligand>
        <name>ATP</name>
        <dbReference type="ChEBI" id="CHEBI:30616"/>
    </ligand>
</feature>
<dbReference type="InterPro" id="IPR017348">
    <property type="entry name" value="PIM1/2/3"/>
</dbReference>
<dbReference type="PIRSF" id="PIRSF037993">
    <property type="entry name" value="STPK_Pim-1"/>
    <property type="match status" value="1"/>
</dbReference>
<dbReference type="GO" id="GO:0045719">
    <property type="term" value="P:negative regulation of glycogen biosynthetic process"/>
    <property type="evidence" value="ECO:0007669"/>
    <property type="project" value="TreeGrafter"/>
</dbReference>
<dbReference type="GO" id="GO:0043066">
    <property type="term" value="P:negative regulation of apoptotic process"/>
    <property type="evidence" value="ECO:0007669"/>
    <property type="project" value="InterPro"/>
</dbReference>
<organism evidence="9">
    <name type="scientific">Absidia glauca</name>
    <name type="common">Pin mould</name>
    <dbReference type="NCBI Taxonomy" id="4829"/>
    <lineage>
        <taxon>Eukaryota</taxon>
        <taxon>Fungi</taxon>
        <taxon>Fungi incertae sedis</taxon>
        <taxon>Mucoromycota</taxon>
        <taxon>Mucoromycotina</taxon>
        <taxon>Mucoromycetes</taxon>
        <taxon>Mucorales</taxon>
        <taxon>Cunninghamellaceae</taxon>
        <taxon>Absidia</taxon>
    </lineage>
</organism>
<dbReference type="Gene3D" id="3.30.200.20">
    <property type="entry name" value="Phosphorylase Kinase, domain 1"/>
    <property type="match status" value="1"/>
</dbReference>
<dbReference type="InParanoid" id="A0A163J3J7"/>
<protein>
    <recommendedName>
        <fullName evidence="8">Protein kinase domain-containing protein</fullName>
    </recommendedName>
</protein>
<dbReference type="InterPro" id="IPR011009">
    <property type="entry name" value="Kinase-like_dom_sf"/>
</dbReference>
<dbReference type="GO" id="GO:0035556">
    <property type="term" value="P:intracellular signal transduction"/>
    <property type="evidence" value="ECO:0007669"/>
    <property type="project" value="TreeGrafter"/>
</dbReference>
<evidence type="ECO:0000313" key="10">
    <source>
        <dbReference type="Proteomes" id="UP000078561"/>
    </source>
</evidence>
<keyword evidence="6" id="KW-0418">Kinase</keyword>
<evidence type="ECO:0000256" key="1">
    <source>
        <dbReference type="ARBA" id="ARBA00022741"/>
    </source>
</evidence>
<feature type="binding site" evidence="4">
    <location>
        <position position="154"/>
    </location>
    <ligand>
        <name>ATP</name>
        <dbReference type="ChEBI" id="CHEBI:30616"/>
    </ligand>
</feature>
<reference evidence="9" key="1">
    <citation type="submission" date="2016-04" db="EMBL/GenBank/DDBJ databases">
        <authorList>
            <person name="Evans L.H."/>
            <person name="Alamgir A."/>
            <person name="Owens N."/>
            <person name="Weber N.D."/>
            <person name="Virtaneva K."/>
            <person name="Barbian K."/>
            <person name="Babar A."/>
            <person name="Rosenke K."/>
        </authorList>
    </citation>
    <scope>NUCLEOTIDE SEQUENCE [LARGE SCALE GENOMIC DNA]</scope>
    <source>
        <strain evidence="9">CBS 101.48</strain>
    </source>
</reference>
<dbReference type="Pfam" id="PF00069">
    <property type="entry name" value="Pkinase"/>
    <property type="match status" value="2"/>
</dbReference>
<dbReference type="Gene3D" id="1.10.510.10">
    <property type="entry name" value="Transferase(Phosphotransferase) domain 1"/>
    <property type="match status" value="1"/>
</dbReference>
<dbReference type="GO" id="GO:0005634">
    <property type="term" value="C:nucleus"/>
    <property type="evidence" value="ECO:0007669"/>
    <property type="project" value="TreeGrafter"/>
</dbReference>
<feature type="active site" description="Proton acceptor" evidence="3">
    <location>
        <position position="240"/>
    </location>
</feature>
<feature type="binding site" evidence="4">
    <location>
        <position position="201"/>
    </location>
    <ligand>
        <name>ATP</name>
        <dbReference type="ChEBI" id="CHEBI:30616"/>
    </ligand>
</feature>
<keyword evidence="6" id="KW-0808">Transferase</keyword>
<proteinExistence type="inferred from homology"/>
<dbReference type="InterPro" id="IPR000719">
    <property type="entry name" value="Prot_kinase_dom"/>
</dbReference>
<evidence type="ECO:0000256" key="5">
    <source>
        <dbReference type="PROSITE-ProRule" id="PRU10141"/>
    </source>
</evidence>
<dbReference type="OMA" id="CIERHHN"/>
<name>A0A163J3J7_ABSGL</name>
<dbReference type="PANTHER" id="PTHR24346">
    <property type="entry name" value="MAP/MICROTUBULE AFFINITY-REGULATING KINASE"/>
    <property type="match status" value="1"/>
</dbReference>
<dbReference type="PANTHER" id="PTHR24346:SF72">
    <property type="entry name" value="CAMK PROTEIN KINASE"/>
    <property type="match status" value="1"/>
</dbReference>
<dbReference type="SUPFAM" id="SSF56112">
    <property type="entry name" value="Protein kinase-like (PK-like)"/>
    <property type="match status" value="1"/>
</dbReference>
<evidence type="ECO:0000256" key="2">
    <source>
        <dbReference type="ARBA" id="ARBA00022840"/>
    </source>
</evidence>
<dbReference type="EMBL" id="LT551507">
    <property type="protein sequence ID" value="SAL96973.1"/>
    <property type="molecule type" value="Genomic_DNA"/>
</dbReference>
<dbReference type="GO" id="GO:0005829">
    <property type="term" value="C:cytosol"/>
    <property type="evidence" value="ECO:0007669"/>
    <property type="project" value="TreeGrafter"/>
</dbReference>
<keyword evidence="1 5" id="KW-0547">Nucleotide-binding</keyword>
<evidence type="ECO:0000259" key="8">
    <source>
        <dbReference type="PROSITE" id="PS50011"/>
    </source>
</evidence>
<dbReference type="SMART" id="SM00220">
    <property type="entry name" value="S_TKc"/>
    <property type="match status" value="1"/>
</dbReference>
<dbReference type="STRING" id="4829.A0A163J3J7"/>
<dbReference type="InterPro" id="IPR017441">
    <property type="entry name" value="Protein_kinase_ATP_BS"/>
</dbReference>
<dbReference type="PROSITE" id="PS50011">
    <property type="entry name" value="PROTEIN_KINASE_DOM"/>
    <property type="match status" value="1"/>
</dbReference>
<feature type="binding site" evidence="4 5">
    <location>
        <position position="101"/>
    </location>
    <ligand>
        <name>ATP</name>
        <dbReference type="ChEBI" id="CHEBI:30616"/>
    </ligand>
</feature>
<gene>
    <name evidence="9" type="primary">ABSGL_02431.1 scaffold 3452</name>
</gene>
<keyword evidence="10" id="KW-1185">Reference proteome</keyword>
<keyword evidence="2 4" id="KW-0067">ATP-binding</keyword>
<evidence type="ECO:0000256" key="4">
    <source>
        <dbReference type="PIRSR" id="PIRSR037993-2"/>
    </source>
</evidence>
<comment type="similarity">
    <text evidence="6">Belongs to the protein kinase superfamily.</text>
</comment>
<evidence type="ECO:0000256" key="7">
    <source>
        <dbReference type="SAM" id="MobiDB-lite"/>
    </source>
</evidence>
<dbReference type="GO" id="GO:0005524">
    <property type="term" value="F:ATP binding"/>
    <property type="evidence" value="ECO:0007669"/>
    <property type="project" value="UniProtKB-UniRule"/>
</dbReference>
<feature type="region of interest" description="Disordered" evidence="7">
    <location>
        <begin position="175"/>
        <end position="194"/>
    </location>
</feature>
<dbReference type="FunFam" id="3.30.200.20:FF:000314">
    <property type="entry name" value="Serine/threonine protein kinase"/>
    <property type="match status" value="1"/>
</dbReference>
<dbReference type="PROSITE" id="PS00107">
    <property type="entry name" value="PROTEIN_KINASE_ATP"/>
    <property type="match status" value="1"/>
</dbReference>
<dbReference type="OrthoDB" id="10252171at2759"/>
<dbReference type="InterPro" id="IPR008271">
    <property type="entry name" value="Ser/Thr_kinase_AS"/>
</dbReference>
<evidence type="ECO:0000256" key="6">
    <source>
        <dbReference type="RuleBase" id="RU000304"/>
    </source>
</evidence>
<evidence type="ECO:0000256" key="3">
    <source>
        <dbReference type="PIRSR" id="PIRSR037993-1"/>
    </source>
</evidence>
<evidence type="ECO:0000313" key="9">
    <source>
        <dbReference type="EMBL" id="SAL96973.1"/>
    </source>
</evidence>
<dbReference type="GO" id="GO:0004674">
    <property type="term" value="F:protein serine/threonine kinase activity"/>
    <property type="evidence" value="ECO:0007669"/>
    <property type="project" value="UniProtKB-KW"/>
</dbReference>
<dbReference type="Proteomes" id="UP000078561">
    <property type="component" value="Unassembled WGS sequence"/>
</dbReference>
<accession>A0A163J3J7</accession>
<keyword evidence="6" id="KW-0723">Serine/threonine-protein kinase</keyword>
<dbReference type="PROSITE" id="PS00108">
    <property type="entry name" value="PROTEIN_KINASE_ST"/>
    <property type="match status" value="1"/>
</dbReference>
<sequence>MFTSPIQLYGPTTVPKPTLAPLQINQHPLAPLSPIQTLLPSPPATPQPKIELTTSAKHLMHHALHPDFVAKYSLGEELGSGGFGFVLSARTRETGMEVAVKFIFREKVPYHAWVRTAEGVLPMEIYVLKHVNHPSIIGFLDNYQDDRFCYLVMELHGTQWGATNGLRSPALSQTLSEDSWTTDDEYTPPPPSFGRRRTSCDLFECIERHHNFDEPMAKKIFRQIVECVAHLDTLGICHRDIKDENIVIDDQYKVKLIDFGSSVILPRHYGQPNKTYLFEKFYGTISFASPEILMGKLYRAEQAEIWSLGVLLYTILFGEVPFADPRAAVAGQFVPPRIRVSSKCMHLITCLLERNPDHRLDIHQILMHPWFHEDC</sequence>
<feature type="domain" description="Protein kinase" evidence="8">
    <location>
        <begin position="72"/>
        <end position="371"/>
    </location>
</feature>